<name>A0ABR6TKQ1_9FIRM</name>
<feature type="transmembrane region" description="Helical" evidence="1">
    <location>
        <begin position="176"/>
        <end position="196"/>
    </location>
</feature>
<comment type="caution">
    <text evidence="2">The sequence shown here is derived from an EMBL/GenBank/DDBJ whole genome shotgun (WGS) entry which is preliminary data.</text>
</comment>
<keyword evidence="1" id="KW-0812">Transmembrane</keyword>
<feature type="transmembrane region" description="Helical" evidence="1">
    <location>
        <begin position="46"/>
        <end position="63"/>
    </location>
</feature>
<feature type="transmembrane region" description="Helical" evidence="1">
    <location>
        <begin position="228"/>
        <end position="249"/>
    </location>
</feature>
<dbReference type="RefSeq" id="WP_185624002.1">
    <property type="nucleotide sequence ID" value="NZ_JABGBW010000002.1"/>
</dbReference>
<sequence>MENSVNKKYIIKKKIIKSINNIKLHYYDKREKDINYKHLRVNSIDFLRGILVILTMFIINQGLEDNISKNFKISVWNGMTLADIILPLFIIVMSASIPFFVKKNYENGDIIKTILKRVFIRAIILFTIGIVFSVLFLEPEKVVRLTGPYQLIAINYLICSLIYIGLLNLRMKNNALAYVFVVLGLVLALIFSLIAFGKGIDIEKNTFILVDKSLISGFKSASIADPEGIMACFSSTSLGFIGVSMGCILNKKPIDKKYRHYKRPHKVRTEGFTRQNILIDIKSWLNIKSIKSIYSNYYRMNNEAKKIIHLLVFSIMLFLISLFASIWLPANRNVFSITLVARISSLAFLLEMILYIFCDILDIRFGVNLIQNIGVNAILIIIVVQAVHRLIHFIKLKSIYTGMWMPFNNWFTTELILPIAGIDYASALYSLLITSIWVMSLNLLEKYKIKINI</sequence>
<organism evidence="2 3">
    <name type="scientific">Peptostreptococcus canis</name>
    <dbReference type="NCBI Taxonomy" id="1159213"/>
    <lineage>
        <taxon>Bacteria</taxon>
        <taxon>Bacillati</taxon>
        <taxon>Bacillota</taxon>
        <taxon>Clostridia</taxon>
        <taxon>Peptostreptococcales</taxon>
        <taxon>Peptostreptococcaceae</taxon>
        <taxon>Peptostreptococcus</taxon>
    </lineage>
</organism>
<keyword evidence="1" id="KW-1133">Transmembrane helix</keyword>
<evidence type="ECO:0000313" key="2">
    <source>
        <dbReference type="EMBL" id="MBC2575989.1"/>
    </source>
</evidence>
<dbReference type="PANTHER" id="PTHR31061">
    <property type="entry name" value="LD22376P"/>
    <property type="match status" value="1"/>
</dbReference>
<gene>
    <name evidence="2" type="ORF">HLB29_04755</name>
</gene>
<dbReference type="PANTHER" id="PTHR31061:SF24">
    <property type="entry name" value="LD22376P"/>
    <property type="match status" value="1"/>
</dbReference>
<feature type="transmembrane region" description="Helical" evidence="1">
    <location>
        <begin position="334"/>
        <end position="357"/>
    </location>
</feature>
<reference evidence="2 3" key="1">
    <citation type="submission" date="2020-05" db="EMBL/GenBank/DDBJ databases">
        <title>Draft genome of xy-202 and genomic insight in genome of the genus Peptostreptococcus.</title>
        <authorList>
            <person name="Zhang Z."/>
        </authorList>
    </citation>
    <scope>NUCLEOTIDE SEQUENCE [LARGE SCALE GENOMIC DNA]</scope>
    <source>
        <strain evidence="2 3">DSM 27025</strain>
    </source>
</reference>
<accession>A0ABR6TKQ1</accession>
<dbReference type="Proteomes" id="UP000713904">
    <property type="component" value="Unassembled WGS sequence"/>
</dbReference>
<feature type="transmembrane region" description="Helical" evidence="1">
    <location>
        <begin position="369"/>
        <end position="395"/>
    </location>
</feature>
<feature type="transmembrane region" description="Helical" evidence="1">
    <location>
        <begin position="307"/>
        <end position="328"/>
    </location>
</feature>
<feature type="transmembrane region" description="Helical" evidence="1">
    <location>
        <begin position="75"/>
        <end position="97"/>
    </location>
</feature>
<evidence type="ECO:0000313" key="3">
    <source>
        <dbReference type="Proteomes" id="UP000713904"/>
    </source>
</evidence>
<keyword evidence="1" id="KW-0472">Membrane</keyword>
<feature type="transmembrane region" description="Helical" evidence="1">
    <location>
        <begin position="415"/>
        <end position="444"/>
    </location>
</feature>
<evidence type="ECO:0000256" key="1">
    <source>
        <dbReference type="SAM" id="Phobius"/>
    </source>
</evidence>
<keyword evidence="3" id="KW-1185">Reference proteome</keyword>
<dbReference type="EMBL" id="JABGBW010000002">
    <property type="protein sequence ID" value="MBC2575989.1"/>
    <property type="molecule type" value="Genomic_DNA"/>
</dbReference>
<feature type="transmembrane region" description="Helical" evidence="1">
    <location>
        <begin position="149"/>
        <end position="169"/>
    </location>
</feature>
<proteinExistence type="predicted"/>
<evidence type="ECO:0008006" key="4">
    <source>
        <dbReference type="Google" id="ProtNLM"/>
    </source>
</evidence>
<feature type="transmembrane region" description="Helical" evidence="1">
    <location>
        <begin position="118"/>
        <end position="137"/>
    </location>
</feature>
<protein>
    <recommendedName>
        <fullName evidence="4">DUF5009 domain-containing protein</fullName>
    </recommendedName>
</protein>